<gene>
    <name evidence="2" type="ORF">J2I47_23380</name>
</gene>
<dbReference type="RefSeq" id="WP_207367043.1">
    <property type="nucleotide sequence ID" value="NZ_JAFMYV010000015.1"/>
</dbReference>
<evidence type="ECO:0000256" key="1">
    <source>
        <dbReference type="SAM" id="SignalP"/>
    </source>
</evidence>
<feature type="chain" id="PRO_5037553262" evidence="1">
    <location>
        <begin position="26"/>
        <end position="174"/>
    </location>
</feature>
<keyword evidence="1" id="KW-0732">Signal</keyword>
<proteinExistence type="predicted"/>
<feature type="signal peptide" evidence="1">
    <location>
        <begin position="1"/>
        <end position="25"/>
    </location>
</feature>
<organism evidence="2 3">
    <name type="scientific">Fibrella rubiginis</name>
    <dbReference type="NCBI Taxonomy" id="2817060"/>
    <lineage>
        <taxon>Bacteria</taxon>
        <taxon>Pseudomonadati</taxon>
        <taxon>Bacteroidota</taxon>
        <taxon>Cytophagia</taxon>
        <taxon>Cytophagales</taxon>
        <taxon>Spirosomataceae</taxon>
        <taxon>Fibrella</taxon>
    </lineage>
</organism>
<protein>
    <submittedName>
        <fullName evidence="2">Uncharacterized protein</fullName>
    </submittedName>
</protein>
<dbReference type="EMBL" id="JAFMYV010000015">
    <property type="protein sequence ID" value="MBO0939512.1"/>
    <property type="molecule type" value="Genomic_DNA"/>
</dbReference>
<sequence>MQRRLFITKTLAGLLLPLLPGSVLGKPHPETVPAAAQAQLVRVVDQLGTLEQLQLDYVYSPGHTSLATLANLVQADFTQLTSAASIPVVFDTEKLFTDSPSARFGSFAHTFLLGELVVRCRVMARVGLPDAPLQRRSQLLGTLGVVTIHDDALTHQNLAGKVLHETVLTTHQSA</sequence>
<dbReference type="Proteomes" id="UP000664034">
    <property type="component" value="Unassembled WGS sequence"/>
</dbReference>
<accession>A0A939GN57</accession>
<evidence type="ECO:0000313" key="2">
    <source>
        <dbReference type="EMBL" id="MBO0939512.1"/>
    </source>
</evidence>
<reference evidence="2" key="1">
    <citation type="submission" date="2021-03" db="EMBL/GenBank/DDBJ databases">
        <title>Fibrella sp. HMF5335 genome sequencing and assembly.</title>
        <authorList>
            <person name="Kang H."/>
            <person name="Kim H."/>
            <person name="Bae S."/>
            <person name="Joh K."/>
        </authorList>
    </citation>
    <scope>NUCLEOTIDE SEQUENCE</scope>
    <source>
        <strain evidence="2">HMF5335</strain>
    </source>
</reference>
<dbReference type="AlphaFoldDB" id="A0A939GN57"/>
<keyword evidence="3" id="KW-1185">Reference proteome</keyword>
<comment type="caution">
    <text evidence="2">The sequence shown here is derived from an EMBL/GenBank/DDBJ whole genome shotgun (WGS) entry which is preliminary data.</text>
</comment>
<name>A0A939GN57_9BACT</name>
<evidence type="ECO:0000313" key="3">
    <source>
        <dbReference type="Proteomes" id="UP000664034"/>
    </source>
</evidence>